<evidence type="ECO:0000313" key="3">
    <source>
        <dbReference type="Proteomes" id="UP000183832"/>
    </source>
</evidence>
<protein>
    <submittedName>
        <fullName evidence="2">CLUMA_CG011118, isoform A</fullName>
    </submittedName>
</protein>
<feature type="domain" description="GH16" evidence="1">
    <location>
        <begin position="97"/>
        <end position="424"/>
    </location>
</feature>
<dbReference type="STRING" id="568069.A0A1J1IDA9"/>
<dbReference type="OrthoDB" id="7789468at2759"/>
<dbReference type="PANTHER" id="PTHR10963:SF60">
    <property type="entry name" value="GRAM-NEGATIVE BACTERIA-BINDING PROTEIN 1-RELATED"/>
    <property type="match status" value="1"/>
</dbReference>
<dbReference type="PROSITE" id="PS51762">
    <property type="entry name" value="GH16_2"/>
    <property type="match status" value="1"/>
</dbReference>
<name>A0A1J1IDA9_9DIPT</name>
<dbReference type="SUPFAM" id="SSF49899">
    <property type="entry name" value="Concanavalin A-like lectins/glucanases"/>
    <property type="match status" value="1"/>
</dbReference>
<dbReference type="Gene3D" id="2.60.120.200">
    <property type="match status" value="1"/>
</dbReference>
<proteinExistence type="predicted"/>
<evidence type="ECO:0000313" key="2">
    <source>
        <dbReference type="EMBL" id="CRK97738.1"/>
    </source>
</evidence>
<dbReference type="InterPro" id="IPR013320">
    <property type="entry name" value="ConA-like_dom_sf"/>
</dbReference>
<gene>
    <name evidence="2" type="primary">putative Beta-1</name>
    <name evidence="2" type="ORF">CLUMA_CG011118</name>
</gene>
<dbReference type="GO" id="GO:0005975">
    <property type="term" value="P:carbohydrate metabolic process"/>
    <property type="evidence" value="ECO:0007669"/>
    <property type="project" value="InterPro"/>
</dbReference>
<reference evidence="2 3" key="1">
    <citation type="submission" date="2015-04" db="EMBL/GenBank/DDBJ databases">
        <authorList>
            <person name="Syromyatnikov M.Y."/>
            <person name="Popov V.N."/>
        </authorList>
    </citation>
    <scope>NUCLEOTIDE SEQUENCE [LARGE SCALE GENOMIC DNA]</scope>
</reference>
<dbReference type="GO" id="GO:0004553">
    <property type="term" value="F:hydrolase activity, hydrolyzing O-glycosyl compounds"/>
    <property type="evidence" value="ECO:0007669"/>
    <property type="project" value="InterPro"/>
</dbReference>
<sequence length="424" mass="48443">MRSHNGLWVYEKENFDVTANESIEYWLSVEYFNLGYYMNKVVRVQDIMPEAELKTFGDMTTTAPLTTPVSIQTTKPADCEASVTTVNGKSVGCKNSIIFNEDFNSDNLKHWSFDTRFSDSAADAEFNVYEKRNETSYIRDGILVLKSELMTKLNTFDDTRIRIGNYNLQERCTPILTGNERECERQGSFGYILPPVTSSYLTTRNKFSFMYGKVQIRCRVARGDWLYSQILLQPIVSETTSLNSSRHLKILFVRGNENLVDGQDNVGGSRVYGGAVLSKNVKNNEKWLKSKEFPNDHLGNEFHVYELLWTPSQISLSIDGKSYGSLQSTLRESAIEAKIKSAVNWANNGPFDKEHFLSIMVAAGSVKNFYSINSSMVNGAEQKEKPWSDTDPRAEYSFYLARDKWYPTWIKPTLEVDYIKIFSV</sequence>
<dbReference type="EMBL" id="CVRI01000047">
    <property type="protein sequence ID" value="CRK97738.1"/>
    <property type="molecule type" value="Genomic_DNA"/>
</dbReference>
<dbReference type="AlphaFoldDB" id="A0A1J1IDA9"/>
<keyword evidence="3" id="KW-1185">Reference proteome</keyword>
<accession>A0A1J1IDA9</accession>
<dbReference type="InterPro" id="IPR050546">
    <property type="entry name" value="Glycosyl_Hydrlase_16"/>
</dbReference>
<dbReference type="Proteomes" id="UP000183832">
    <property type="component" value="Unassembled WGS sequence"/>
</dbReference>
<evidence type="ECO:0000259" key="1">
    <source>
        <dbReference type="PROSITE" id="PS51762"/>
    </source>
</evidence>
<dbReference type="PANTHER" id="PTHR10963">
    <property type="entry name" value="GLYCOSYL HYDROLASE-RELATED"/>
    <property type="match status" value="1"/>
</dbReference>
<organism evidence="2 3">
    <name type="scientific">Clunio marinus</name>
    <dbReference type="NCBI Taxonomy" id="568069"/>
    <lineage>
        <taxon>Eukaryota</taxon>
        <taxon>Metazoa</taxon>
        <taxon>Ecdysozoa</taxon>
        <taxon>Arthropoda</taxon>
        <taxon>Hexapoda</taxon>
        <taxon>Insecta</taxon>
        <taxon>Pterygota</taxon>
        <taxon>Neoptera</taxon>
        <taxon>Endopterygota</taxon>
        <taxon>Diptera</taxon>
        <taxon>Nematocera</taxon>
        <taxon>Chironomoidea</taxon>
        <taxon>Chironomidae</taxon>
        <taxon>Clunio</taxon>
    </lineage>
</organism>
<dbReference type="InterPro" id="IPR000757">
    <property type="entry name" value="Beta-glucanase-like"/>
</dbReference>